<name>A0A395GP62_9EURO</name>
<feature type="compositionally biased region" description="Low complexity" evidence="1">
    <location>
        <begin position="270"/>
        <end position="290"/>
    </location>
</feature>
<feature type="compositionally biased region" description="Low complexity" evidence="1">
    <location>
        <begin position="303"/>
        <end position="312"/>
    </location>
</feature>
<dbReference type="AlphaFoldDB" id="A0A395GP62"/>
<feature type="compositionally biased region" description="Basic and acidic residues" evidence="1">
    <location>
        <begin position="398"/>
        <end position="407"/>
    </location>
</feature>
<dbReference type="RefSeq" id="XP_025571628.1">
    <property type="nucleotide sequence ID" value="XM_025724448.1"/>
</dbReference>
<feature type="compositionally biased region" description="Low complexity" evidence="1">
    <location>
        <begin position="362"/>
        <end position="376"/>
    </location>
</feature>
<reference evidence="2 3" key="1">
    <citation type="submission" date="2018-02" db="EMBL/GenBank/DDBJ databases">
        <title>The genomes of Aspergillus section Nigri reveals drivers in fungal speciation.</title>
        <authorList>
            <consortium name="DOE Joint Genome Institute"/>
            <person name="Vesth T.C."/>
            <person name="Nybo J."/>
            <person name="Theobald S."/>
            <person name="Brandl J."/>
            <person name="Frisvad J.C."/>
            <person name="Nielsen K.F."/>
            <person name="Lyhne E.K."/>
            <person name="Kogle M.E."/>
            <person name="Kuo A."/>
            <person name="Riley R."/>
            <person name="Clum A."/>
            <person name="Nolan M."/>
            <person name="Lipzen A."/>
            <person name="Salamov A."/>
            <person name="Henrissat B."/>
            <person name="Wiebenga A."/>
            <person name="De vries R.P."/>
            <person name="Grigoriev I.V."/>
            <person name="Mortensen U.H."/>
            <person name="Andersen M.R."/>
            <person name="Baker S.E."/>
        </authorList>
    </citation>
    <scope>NUCLEOTIDE SEQUENCE [LARGE SCALE GENOMIC DNA]</scope>
    <source>
        <strain evidence="2 3">CBS 121593</strain>
    </source>
</reference>
<gene>
    <name evidence="2" type="ORF">BO80DRAFT_504827</name>
</gene>
<feature type="region of interest" description="Disordered" evidence="1">
    <location>
        <begin position="267"/>
        <end position="423"/>
    </location>
</feature>
<accession>A0A395GP62</accession>
<feature type="compositionally biased region" description="Low complexity" evidence="1">
    <location>
        <begin position="383"/>
        <end position="397"/>
    </location>
</feature>
<evidence type="ECO:0000256" key="1">
    <source>
        <dbReference type="SAM" id="MobiDB-lite"/>
    </source>
</evidence>
<protein>
    <submittedName>
        <fullName evidence="2">Uncharacterized protein</fullName>
    </submittedName>
</protein>
<feature type="compositionally biased region" description="Polar residues" evidence="1">
    <location>
        <begin position="413"/>
        <end position="423"/>
    </location>
</feature>
<proteinExistence type="predicted"/>
<organism evidence="2 3">
    <name type="scientific">Aspergillus ibericus CBS 121593</name>
    <dbReference type="NCBI Taxonomy" id="1448316"/>
    <lineage>
        <taxon>Eukaryota</taxon>
        <taxon>Fungi</taxon>
        <taxon>Dikarya</taxon>
        <taxon>Ascomycota</taxon>
        <taxon>Pezizomycotina</taxon>
        <taxon>Eurotiomycetes</taxon>
        <taxon>Eurotiomycetidae</taxon>
        <taxon>Eurotiales</taxon>
        <taxon>Aspergillaceae</taxon>
        <taxon>Aspergillus</taxon>
        <taxon>Aspergillus subgen. Circumdati</taxon>
    </lineage>
</organism>
<dbReference type="EMBL" id="KZ824464">
    <property type="protein sequence ID" value="RAK97300.1"/>
    <property type="molecule type" value="Genomic_DNA"/>
</dbReference>
<dbReference type="OrthoDB" id="3796275at2759"/>
<dbReference type="GeneID" id="37229313"/>
<sequence length="445" mass="49333">MATELKAQDLTCARMPNLKVGYSTTSSHSTHNLEFRASLVHWNTFEREVRRVFDGVRWDAQTEILAYAPPSNGGGTGPNHTLNEQLFCGDEHSTVARFTQNVCHVMTSVLQSLGCRARFGDFKTCSDTTISNKVPDFVLLGDRGSLRVVQEAKTPNCFGQISRYMFISRAKYGFLTTYDQAIFFNQAPHPHEGKADKHWALWHSNVIEHRTSSTKVAPQSDFTAYRGKVSLREYFLFLGIKTFSDSLRSANPMKEDSWVGSLSKRKYNDSDYISPPGSSSSSDSSSGGASDTERGRPRPQPALSVSGRSQPSQSPPPPVQPTLPGSQGRSQPSRTPQPPVEPAHSATSRNQPSRTPQPPAQPTLSTTSRSQQTRSSQPPPQPQTQSRTMPTTRSQSRAMKELEDRTRALGISDSRQTRPAQASTRDIVTVYHNGTTYYYIEGVDR</sequence>
<keyword evidence="3" id="KW-1185">Reference proteome</keyword>
<evidence type="ECO:0000313" key="3">
    <source>
        <dbReference type="Proteomes" id="UP000249402"/>
    </source>
</evidence>
<dbReference type="Proteomes" id="UP000249402">
    <property type="component" value="Unassembled WGS sequence"/>
</dbReference>
<dbReference type="VEuPathDB" id="FungiDB:BO80DRAFT_504827"/>
<evidence type="ECO:0000313" key="2">
    <source>
        <dbReference type="EMBL" id="RAK97300.1"/>
    </source>
</evidence>
<feature type="compositionally biased region" description="Polar residues" evidence="1">
    <location>
        <begin position="345"/>
        <end position="354"/>
    </location>
</feature>